<keyword evidence="1" id="KW-0732">Signal</keyword>
<dbReference type="PANTHER" id="PTHR46520">
    <property type="entry name" value="SERINE BETA-LACTAMASE-LIKE PROTEIN LACTB, MITOCHONDRIAL"/>
    <property type="match status" value="1"/>
</dbReference>
<dbReference type="EMBL" id="CP000449">
    <property type="protein sequence ID" value="ABI64896.1"/>
    <property type="molecule type" value="Genomic_DNA"/>
</dbReference>
<name>Q0AS41_MARMM</name>
<feature type="chain" id="PRO_5004168429" evidence="1">
    <location>
        <begin position="24"/>
        <end position="409"/>
    </location>
</feature>
<dbReference type="GO" id="GO:0008233">
    <property type="term" value="F:peptidase activity"/>
    <property type="evidence" value="ECO:0007669"/>
    <property type="project" value="TreeGrafter"/>
</dbReference>
<evidence type="ECO:0000313" key="4">
    <source>
        <dbReference type="Proteomes" id="UP000001964"/>
    </source>
</evidence>
<feature type="signal peptide" evidence="1">
    <location>
        <begin position="1"/>
        <end position="23"/>
    </location>
</feature>
<keyword evidence="4" id="KW-1185">Reference proteome</keyword>
<sequence precursor="true">MLLPTKILAGSVLSVCLLSSACAVEPELNACRLDEVALSDAIARSEAWVDGYFSLVETLAGGEHHGTSVAVSACGQIVWQAGFGFADIEAQTPVTIDTLFRAGSVAKTLTSPLLVQAEARGELDLDADIRTYFPAFPPKEHEFSTRQLAGHTAGIRHYWGDEFASNVAYETVSDGLVIFQDDPLEFEPGTQYSYSSYGWNLLSAVVEGATGRDYLELMQTDVFDPAGMDSTFAEGRADTPGGQVTYYLYDQEGQAMVVAPPVNNSIKWASGGFVSTPTDLLRFGLAMEDGTLVSPEAYEAMRETMHTADGAATNYGLGWAIDMIPRQLQRTAQIYSEEDVARTTAIFDGMISYGHTGGSMGSTTVFLSAQDDDTTFTVAAMSNSGIGPAYAVSVLGEFVAASQAARAVE</sequence>
<dbReference type="AlphaFoldDB" id="Q0AS41"/>
<dbReference type="HOGENOM" id="CLU_020027_6_0_5"/>
<dbReference type="InterPro" id="IPR012338">
    <property type="entry name" value="Beta-lactam/transpept-like"/>
</dbReference>
<dbReference type="PROSITE" id="PS51257">
    <property type="entry name" value="PROKAR_LIPOPROTEIN"/>
    <property type="match status" value="1"/>
</dbReference>
<dbReference type="STRING" id="394221.Mmar10_0603"/>
<dbReference type="eggNOG" id="COG1680">
    <property type="taxonomic scope" value="Bacteria"/>
</dbReference>
<proteinExistence type="predicted"/>
<protein>
    <submittedName>
        <fullName evidence="3">Beta-lactamase</fullName>
    </submittedName>
</protein>
<dbReference type="InterPro" id="IPR052794">
    <property type="entry name" value="Mito_Ser_Protease_LACTB"/>
</dbReference>
<accession>Q0AS41</accession>
<evidence type="ECO:0000313" key="3">
    <source>
        <dbReference type="EMBL" id="ABI64896.1"/>
    </source>
</evidence>
<evidence type="ECO:0000256" key="1">
    <source>
        <dbReference type="SAM" id="SignalP"/>
    </source>
</evidence>
<dbReference type="Gene3D" id="3.40.710.10">
    <property type="entry name" value="DD-peptidase/beta-lactamase superfamily"/>
    <property type="match status" value="1"/>
</dbReference>
<dbReference type="GO" id="GO:0006508">
    <property type="term" value="P:proteolysis"/>
    <property type="evidence" value="ECO:0007669"/>
    <property type="project" value="TreeGrafter"/>
</dbReference>
<evidence type="ECO:0000259" key="2">
    <source>
        <dbReference type="Pfam" id="PF00144"/>
    </source>
</evidence>
<dbReference type="SUPFAM" id="SSF56601">
    <property type="entry name" value="beta-lactamase/transpeptidase-like"/>
    <property type="match status" value="1"/>
</dbReference>
<dbReference type="GO" id="GO:0019216">
    <property type="term" value="P:regulation of lipid metabolic process"/>
    <property type="evidence" value="ECO:0007669"/>
    <property type="project" value="TreeGrafter"/>
</dbReference>
<dbReference type="Proteomes" id="UP000001964">
    <property type="component" value="Chromosome"/>
</dbReference>
<feature type="domain" description="Beta-lactamase-related" evidence="2">
    <location>
        <begin position="61"/>
        <end position="385"/>
    </location>
</feature>
<dbReference type="PANTHER" id="PTHR46520:SF1">
    <property type="entry name" value="SERINE BETA-LACTAMASE-LIKE PROTEIN LACTB, MITOCHONDRIAL"/>
    <property type="match status" value="1"/>
</dbReference>
<organism evidence="3 4">
    <name type="scientific">Maricaulis maris (strain MCS10)</name>
    <name type="common">Caulobacter maris</name>
    <dbReference type="NCBI Taxonomy" id="394221"/>
    <lineage>
        <taxon>Bacteria</taxon>
        <taxon>Pseudomonadati</taxon>
        <taxon>Pseudomonadota</taxon>
        <taxon>Alphaproteobacteria</taxon>
        <taxon>Maricaulales</taxon>
        <taxon>Maricaulaceae</taxon>
        <taxon>Maricaulis</taxon>
    </lineage>
</organism>
<dbReference type="KEGG" id="mmr:Mmar10_0603"/>
<gene>
    <name evidence="3" type="ordered locus">Mmar10_0603</name>
</gene>
<dbReference type="InterPro" id="IPR001466">
    <property type="entry name" value="Beta-lactam-related"/>
</dbReference>
<reference evidence="3 4" key="1">
    <citation type="submission" date="2006-08" db="EMBL/GenBank/DDBJ databases">
        <title>Complete sequence of Maricaulis maris MCS10.</title>
        <authorList>
            <consortium name="US DOE Joint Genome Institute"/>
            <person name="Copeland A."/>
            <person name="Lucas S."/>
            <person name="Lapidus A."/>
            <person name="Barry K."/>
            <person name="Detter J.C."/>
            <person name="Glavina del Rio T."/>
            <person name="Hammon N."/>
            <person name="Israni S."/>
            <person name="Dalin E."/>
            <person name="Tice H."/>
            <person name="Pitluck S."/>
            <person name="Saunders E."/>
            <person name="Brettin T."/>
            <person name="Bruce D."/>
            <person name="Han C."/>
            <person name="Tapia R."/>
            <person name="Gilna P."/>
            <person name="Schmutz J."/>
            <person name="Larimer F."/>
            <person name="Land M."/>
            <person name="Hauser L."/>
            <person name="Kyrpides N."/>
            <person name="Mikhailova N."/>
            <person name="Viollier P."/>
            <person name="Stephens C."/>
            <person name="Richardson P."/>
        </authorList>
    </citation>
    <scope>NUCLEOTIDE SEQUENCE [LARGE SCALE GENOMIC DNA]</scope>
    <source>
        <strain evidence="3 4">MCS10</strain>
    </source>
</reference>
<dbReference type="Pfam" id="PF00144">
    <property type="entry name" value="Beta-lactamase"/>
    <property type="match status" value="1"/>
</dbReference>